<keyword evidence="9" id="KW-1185">Reference proteome</keyword>
<gene>
    <name evidence="4" type="primary">rplO</name>
    <name evidence="8" type="ORF">FVE67_02435</name>
</gene>
<dbReference type="Gene3D" id="3.100.10.10">
    <property type="match status" value="1"/>
</dbReference>
<keyword evidence="3 4" id="KW-0687">Ribonucleoprotein</keyword>
<evidence type="ECO:0000256" key="3">
    <source>
        <dbReference type="ARBA" id="ARBA00023274"/>
    </source>
</evidence>
<organism evidence="8 9">
    <name type="scientific">Thermosulfurimonas marina</name>
    <dbReference type="NCBI Taxonomy" id="2047767"/>
    <lineage>
        <taxon>Bacteria</taxon>
        <taxon>Pseudomonadati</taxon>
        <taxon>Thermodesulfobacteriota</taxon>
        <taxon>Thermodesulfobacteria</taxon>
        <taxon>Thermodesulfobacteriales</taxon>
        <taxon>Thermodesulfobacteriaceae</taxon>
        <taxon>Thermosulfurimonas</taxon>
    </lineage>
</organism>
<dbReference type="GO" id="GO:0019843">
    <property type="term" value="F:rRNA binding"/>
    <property type="evidence" value="ECO:0007669"/>
    <property type="project" value="UniProtKB-UniRule"/>
</dbReference>
<evidence type="ECO:0000256" key="5">
    <source>
        <dbReference type="RuleBase" id="RU003888"/>
    </source>
</evidence>
<dbReference type="NCBIfam" id="TIGR01071">
    <property type="entry name" value="rplO_bact"/>
    <property type="match status" value="1"/>
</dbReference>
<dbReference type="InterPro" id="IPR001196">
    <property type="entry name" value="Ribosomal_uL15_CS"/>
</dbReference>
<evidence type="ECO:0000256" key="4">
    <source>
        <dbReference type="HAMAP-Rule" id="MF_01341"/>
    </source>
</evidence>
<reference evidence="8 9" key="1">
    <citation type="submission" date="2019-08" db="EMBL/GenBank/DDBJ databases">
        <title>Complete genome sequence of Thermosulfurimonas marina SU872T, an anaerobic thermophilic chemolithoautotrophic bacterium isolated from a shallow marine hydrothermal vent.</title>
        <authorList>
            <person name="Allioux M."/>
            <person name="Jebbar M."/>
            <person name="Slobodkina G."/>
            <person name="Slobodkin A."/>
            <person name="Moalic Y."/>
            <person name="Frolova A."/>
            <person name="Shao Z."/>
            <person name="Alain K."/>
        </authorList>
    </citation>
    <scope>NUCLEOTIDE SEQUENCE [LARGE SCALE GENOMIC DNA]</scope>
    <source>
        <strain evidence="8 9">SU872</strain>
    </source>
</reference>
<dbReference type="PANTHER" id="PTHR12934">
    <property type="entry name" value="50S RIBOSOMAL PROTEIN L15"/>
    <property type="match status" value="1"/>
</dbReference>
<comment type="similarity">
    <text evidence="1 4 5">Belongs to the universal ribosomal protein uL15 family.</text>
</comment>
<evidence type="ECO:0000256" key="6">
    <source>
        <dbReference type="SAM" id="MobiDB-lite"/>
    </source>
</evidence>
<dbReference type="InterPro" id="IPR030878">
    <property type="entry name" value="Ribosomal_uL15"/>
</dbReference>
<dbReference type="PANTHER" id="PTHR12934:SF11">
    <property type="entry name" value="LARGE RIBOSOMAL SUBUNIT PROTEIN UL15M"/>
    <property type="match status" value="1"/>
</dbReference>
<keyword evidence="4" id="KW-0699">rRNA-binding</keyword>
<evidence type="ECO:0000256" key="1">
    <source>
        <dbReference type="ARBA" id="ARBA00007320"/>
    </source>
</evidence>
<proteinExistence type="inferred from homology"/>
<evidence type="ECO:0000313" key="9">
    <source>
        <dbReference type="Proteomes" id="UP000501253"/>
    </source>
</evidence>
<dbReference type="AlphaFoldDB" id="A0A6H1WUU7"/>
<dbReference type="InterPro" id="IPR036227">
    <property type="entry name" value="Ribosomal_uL15/eL18_sf"/>
</dbReference>
<dbReference type="Pfam" id="PF00828">
    <property type="entry name" value="Ribosomal_L27A"/>
    <property type="match status" value="1"/>
</dbReference>
<name>A0A6H1WUU7_9BACT</name>
<accession>A0A6H1WUU7</accession>
<comment type="subunit">
    <text evidence="4">Part of the 50S ribosomal subunit.</text>
</comment>
<dbReference type="KEGG" id="tmai:FVE67_02435"/>
<dbReference type="HAMAP" id="MF_01341">
    <property type="entry name" value="Ribosomal_uL15"/>
    <property type="match status" value="1"/>
</dbReference>
<protein>
    <recommendedName>
        <fullName evidence="4">Large ribosomal subunit protein uL15</fullName>
    </recommendedName>
</protein>
<dbReference type="InterPro" id="IPR021131">
    <property type="entry name" value="Ribosomal_uL15/eL18"/>
</dbReference>
<evidence type="ECO:0000256" key="2">
    <source>
        <dbReference type="ARBA" id="ARBA00022980"/>
    </source>
</evidence>
<dbReference type="GO" id="GO:0006412">
    <property type="term" value="P:translation"/>
    <property type="evidence" value="ECO:0007669"/>
    <property type="project" value="UniProtKB-UniRule"/>
</dbReference>
<dbReference type="GO" id="GO:0022625">
    <property type="term" value="C:cytosolic large ribosomal subunit"/>
    <property type="evidence" value="ECO:0007669"/>
    <property type="project" value="TreeGrafter"/>
</dbReference>
<dbReference type="EMBL" id="CP042909">
    <property type="protein sequence ID" value="QJA06960.1"/>
    <property type="molecule type" value="Genomic_DNA"/>
</dbReference>
<comment type="function">
    <text evidence="4">Binds to the 23S rRNA.</text>
</comment>
<sequence length="149" mass="16100">MTLSNLKPFAGSKHREKRVGRGPGSGHGKTSCRGQKGQRSRSGGGVPPWFEGGQMPLIRRLPKRGFKNPFRVEYAVVNVRDLARRFSAGAVIDVEALRQAGLVKGRAVRVKLLGDGEIDFAVTVRVHAASKSAREKIERAGGSVEIVEA</sequence>
<dbReference type="GO" id="GO:0003735">
    <property type="term" value="F:structural constituent of ribosome"/>
    <property type="evidence" value="ECO:0007669"/>
    <property type="project" value="InterPro"/>
</dbReference>
<dbReference type="InterPro" id="IPR005749">
    <property type="entry name" value="Ribosomal_uL15_bac-type"/>
</dbReference>
<keyword evidence="2 4" id="KW-0689">Ribosomal protein</keyword>
<keyword evidence="4" id="KW-0694">RNA-binding</keyword>
<feature type="region of interest" description="Disordered" evidence="6">
    <location>
        <begin position="1"/>
        <end position="51"/>
    </location>
</feature>
<evidence type="ECO:0000313" key="8">
    <source>
        <dbReference type="EMBL" id="QJA06960.1"/>
    </source>
</evidence>
<dbReference type="PROSITE" id="PS00475">
    <property type="entry name" value="RIBOSOMAL_L15"/>
    <property type="match status" value="1"/>
</dbReference>
<feature type="domain" description="Large ribosomal subunit protein uL15/eL18" evidence="7">
    <location>
        <begin position="76"/>
        <end position="145"/>
    </location>
</feature>
<dbReference type="SUPFAM" id="SSF52080">
    <property type="entry name" value="Ribosomal proteins L15p and L18e"/>
    <property type="match status" value="1"/>
</dbReference>
<evidence type="ECO:0000259" key="7">
    <source>
        <dbReference type="Pfam" id="PF00828"/>
    </source>
</evidence>
<dbReference type="Proteomes" id="UP000501253">
    <property type="component" value="Chromosome"/>
</dbReference>